<gene>
    <name evidence="2" type="ORF">BACCIP111899_02843</name>
</gene>
<comment type="caution">
    <text evidence="2">The sequence shown here is derived from an EMBL/GenBank/DDBJ whole genome shotgun (WGS) entry which is preliminary data.</text>
</comment>
<reference evidence="2 3" key="1">
    <citation type="submission" date="2021-10" db="EMBL/GenBank/DDBJ databases">
        <authorList>
            <person name="Criscuolo A."/>
        </authorList>
    </citation>
    <scope>NUCLEOTIDE SEQUENCE [LARGE SCALE GENOMIC DNA]</scope>
    <source>
        <strain evidence="3">CIP 111899</strain>
    </source>
</reference>
<evidence type="ECO:0000313" key="3">
    <source>
        <dbReference type="Proteomes" id="UP000789423"/>
    </source>
</evidence>
<feature type="transmembrane region" description="Helical" evidence="1">
    <location>
        <begin position="6"/>
        <end position="28"/>
    </location>
</feature>
<feature type="transmembrane region" description="Helical" evidence="1">
    <location>
        <begin position="40"/>
        <end position="63"/>
    </location>
</feature>
<organism evidence="2 3">
    <name type="scientific">Bacillus rhizoplanae</name>
    <dbReference type="NCBI Taxonomy" id="2880966"/>
    <lineage>
        <taxon>Bacteria</taxon>
        <taxon>Bacillati</taxon>
        <taxon>Bacillota</taxon>
        <taxon>Bacilli</taxon>
        <taxon>Bacillales</taxon>
        <taxon>Bacillaceae</taxon>
        <taxon>Bacillus</taxon>
    </lineage>
</organism>
<evidence type="ECO:0000256" key="1">
    <source>
        <dbReference type="SAM" id="Phobius"/>
    </source>
</evidence>
<accession>A0ABM8YD76</accession>
<keyword evidence="1" id="KW-1133">Transmembrane helix</keyword>
<keyword evidence="1" id="KW-0812">Transmembrane</keyword>
<protein>
    <submittedName>
        <fullName evidence="2">Uncharacterized protein</fullName>
    </submittedName>
</protein>
<proteinExistence type="predicted"/>
<keyword evidence="3" id="KW-1185">Reference proteome</keyword>
<dbReference type="Proteomes" id="UP000789423">
    <property type="component" value="Unassembled WGS sequence"/>
</dbReference>
<evidence type="ECO:0000313" key="2">
    <source>
        <dbReference type="EMBL" id="CAG9613624.1"/>
    </source>
</evidence>
<keyword evidence="1" id="KW-0472">Membrane</keyword>
<dbReference type="EMBL" id="CAKJTI010000015">
    <property type="protein sequence ID" value="CAG9613624.1"/>
    <property type="molecule type" value="Genomic_DNA"/>
</dbReference>
<sequence>MGNEDVKMVMVLFSILLMFLGLFCLWMSIFGKKKMLVRRIFLFFLGIGIEIVAIYLLDFYLFFQL</sequence>
<name>A0ABM8YD76_9BACI</name>